<dbReference type="STRING" id="1844.UG56_018680"/>
<dbReference type="Pfam" id="PF00498">
    <property type="entry name" value="FHA"/>
    <property type="match status" value="1"/>
</dbReference>
<dbReference type="PANTHER" id="PTHR23308">
    <property type="entry name" value="NUCLEAR INHIBITOR OF PROTEIN PHOSPHATASE-1"/>
    <property type="match status" value="1"/>
</dbReference>
<comment type="caution">
    <text evidence="1">The sequence shown here is derived from an EMBL/GenBank/DDBJ whole genome shotgun (WGS) entry which is preliminary data.</text>
</comment>
<organism evidence="1 2">
    <name type="scientific">Nocardioides luteus</name>
    <dbReference type="NCBI Taxonomy" id="1844"/>
    <lineage>
        <taxon>Bacteria</taxon>
        <taxon>Bacillati</taxon>
        <taxon>Actinomycetota</taxon>
        <taxon>Actinomycetes</taxon>
        <taxon>Propionibacteriales</taxon>
        <taxon>Nocardioidaceae</taxon>
        <taxon>Nocardioides</taxon>
    </lineage>
</organism>
<dbReference type="SUPFAM" id="SSF49879">
    <property type="entry name" value="SMAD/FHA domain"/>
    <property type="match status" value="1"/>
</dbReference>
<evidence type="ECO:0000313" key="2">
    <source>
        <dbReference type="Proteomes" id="UP000033772"/>
    </source>
</evidence>
<evidence type="ECO:0000313" key="1">
    <source>
        <dbReference type="EMBL" id="OIJ25259.1"/>
    </source>
</evidence>
<accession>A0A1J4N141</accession>
<dbReference type="InterPro" id="IPR008984">
    <property type="entry name" value="SMAD_FHA_dom_sf"/>
</dbReference>
<dbReference type="Gene3D" id="2.60.200.20">
    <property type="match status" value="1"/>
</dbReference>
<name>A0A1J4N141_9ACTN</name>
<gene>
    <name evidence="1" type="ORF">UG56_018680</name>
</gene>
<dbReference type="PROSITE" id="PS50006">
    <property type="entry name" value="FHA_DOMAIN"/>
    <property type="match status" value="1"/>
</dbReference>
<dbReference type="AlphaFoldDB" id="A0A1J4N141"/>
<reference evidence="1" key="1">
    <citation type="submission" date="2016-10" db="EMBL/GenBank/DDBJ databases">
        <title>Draft Genome Sequence of Nocardioides luteus Strain BAFB, an Alkane-Degrading Bacterium Isolated from JP-7 Polluted Soil.</title>
        <authorList>
            <person name="Brown L."/>
            <person name="Ruiz O.N."/>
            <person name="Gunasekera T."/>
        </authorList>
    </citation>
    <scope>NUCLEOTIDE SEQUENCE [LARGE SCALE GENOMIC DNA]</scope>
    <source>
        <strain evidence="1">BAFB</strain>
    </source>
</reference>
<dbReference type="InterPro" id="IPR000253">
    <property type="entry name" value="FHA_dom"/>
</dbReference>
<dbReference type="InterPro" id="IPR050923">
    <property type="entry name" value="Cell_Proc_Reg/RNA_Proc"/>
</dbReference>
<dbReference type="Proteomes" id="UP000033772">
    <property type="component" value="Unassembled WGS sequence"/>
</dbReference>
<dbReference type="RefSeq" id="WP_008355644.1">
    <property type="nucleotide sequence ID" value="NZ_BMRK01000002.1"/>
</dbReference>
<sequence>MSELTLFLIRVAYLAILWIFVLAALSVIRSDMFGARVTNASAGQPAAAPGRGKSPAARAPRRGVPTHVAVTTGSNAGVTVPLSQAPIVIGRGSDAAIILDDDYASTRHARIAVSGDQWFVEDLGSTNGTYIGSVRINQPTAISLGTQVRIGKTILELRK</sequence>
<proteinExistence type="predicted"/>
<dbReference type="EMBL" id="JZDQ02000027">
    <property type="protein sequence ID" value="OIJ25259.1"/>
    <property type="molecule type" value="Genomic_DNA"/>
</dbReference>
<dbReference type="OrthoDB" id="277520at2"/>
<dbReference type="SMART" id="SM00240">
    <property type="entry name" value="FHA"/>
    <property type="match status" value="1"/>
</dbReference>
<keyword evidence="2" id="KW-1185">Reference proteome</keyword>
<protein>
    <submittedName>
        <fullName evidence="1">FHA domain-containing protein</fullName>
    </submittedName>
</protein>